<evidence type="ECO:0000256" key="9">
    <source>
        <dbReference type="ARBA" id="ARBA00036421"/>
    </source>
</evidence>
<accession>A0A0B4S265</accession>
<dbReference type="PANTHER" id="PTHR43501:SF1">
    <property type="entry name" value="CYTOSOL NON-SPECIFIC DIPEPTIDASE"/>
    <property type="match status" value="1"/>
</dbReference>
<dbReference type="InterPro" id="IPR002933">
    <property type="entry name" value="Peptidase_M20"/>
</dbReference>
<keyword evidence="7" id="KW-0482">Metalloprotease</keyword>
<dbReference type="Pfam" id="PF01546">
    <property type="entry name" value="Peptidase_M20"/>
    <property type="match status" value="1"/>
</dbReference>
<dbReference type="AlphaFoldDB" id="A0A0B4S265"/>
<keyword evidence="6" id="KW-0862">Zinc</keyword>
<dbReference type="GO" id="GO:0070573">
    <property type="term" value="F:metallodipeptidase activity"/>
    <property type="evidence" value="ECO:0007669"/>
    <property type="project" value="TreeGrafter"/>
</dbReference>
<gene>
    <name evidence="18" type="ORF">NW74_05970</name>
</gene>
<dbReference type="FunFam" id="3.40.630.10:FF:000018">
    <property type="entry name" value="Aminoacyl-histidine dipeptidase PepD"/>
    <property type="match status" value="1"/>
</dbReference>
<sequence>MNLKPERVFHYFRELSDIPRESHNEKAVSDYIYNFGKKLGLETKQDDILNVYMRKPATKGYENKPGIILQGHMDMVCEKATSSKHNFATDKIEWVIKDDLLFANNTTLGADDGIAVAMAMAILEDETLVHPELEVLITVTEETTMAGALGLEKGLLKGKYFFNIDSEEEGILTLGSAGGTLFRTKLELKFENKEVELVKLYFDGYLGGHSGMEIGKNRRNMIKTIAEFIKESGLSISSVNCGNKDNAIPRVGEIVIENSPKLDELISKFTEKYNGEEQLTIDKKEISKGKVLTNELKNTLVEILEKLPTGVNTKDETGIISSSNLAIVQTTENEILIRDSIRSSSLSIFADMKSSFAKIAEKLCLKHEFLGGYPSWEKKENSTLQKYANKVYKELTGKEFENIIVHAGLECGAIYEKYPNLELISFGPDIRGAHTPQENLSIPSTERVYDFTLKLIEEIAKN</sequence>
<evidence type="ECO:0000313" key="18">
    <source>
        <dbReference type="EMBL" id="AIZ36913.1"/>
    </source>
</evidence>
<keyword evidence="3" id="KW-0645">Protease</keyword>
<comment type="similarity">
    <text evidence="12">Belongs to the peptidase M20C family.</text>
</comment>
<comment type="catalytic activity">
    <reaction evidence="9">
        <text>Hydrolysis of dipeptides, preferentially hydrophobic dipeptides including prolyl amino acids.</text>
        <dbReference type="EC" id="3.4.13.18"/>
    </reaction>
</comment>
<evidence type="ECO:0000256" key="2">
    <source>
        <dbReference type="ARBA" id="ARBA00001947"/>
    </source>
</evidence>
<evidence type="ECO:0000256" key="16">
    <source>
        <dbReference type="ARBA" id="ARBA00077688"/>
    </source>
</evidence>
<evidence type="ECO:0000256" key="5">
    <source>
        <dbReference type="ARBA" id="ARBA00022801"/>
    </source>
</evidence>
<dbReference type="NCBIfam" id="TIGR01893">
    <property type="entry name" value="aa-his-dipept"/>
    <property type="match status" value="1"/>
</dbReference>
<evidence type="ECO:0000256" key="10">
    <source>
        <dbReference type="ARBA" id="ARBA00038976"/>
    </source>
</evidence>
<keyword evidence="8" id="KW-0170">Cobalt</keyword>
<evidence type="ECO:0000256" key="6">
    <source>
        <dbReference type="ARBA" id="ARBA00022833"/>
    </source>
</evidence>
<evidence type="ECO:0000256" key="3">
    <source>
        <dbReference type="ARBA" id="ARBA00022670"/>
    </source>
</evidence>
<dbReference type="KEGG" id="pmic:NW74_05970"/>
<name>A0A0B4S265_9FIRM</name>
<evidence type="ECO:0000256" key="1">
    <source>
        <dbReference type="ARBA" id="ARBA00001941"/>
    </source>
</evidence>
<keyword evidence="19" id="KW-1185">Reference proteome</keyword>
<dbReference type="PRINTS" id="PR00934">
    <property type="entry name" value="XHISDIPTASE"/>
</dbReference>
<dbReference type="EMBL" id="CP009761">
    <property type="protein sequence ID" value="AIZ36913.1"/>
    <property type="molecule type" value="Genomic_DNA"/>
</dbReference>
<comment type="cofactor">
    <cofactor evidence="2">
        <name>Zn(2+)</name>
        <dbReference type="ChEBI" id="CHEBI:29105"/>
    </cofactor>
</comment>
<dbReference type="EC" id="3.4.13.18" evidence="10"/>
<keyword evidence="5" id="KW-0378">Hydrolase</keyword>
<dbReference type="GO" id="GO:0046872">
    <property type="term" value="F:metal ion binding"/>
    <property type="evidence" value="ECO:0007669"/>
    <property type="project" value="UniProtKB-KW"/>
</dbReference>
<comment type="cofactor">
    <cofactor evidence="1">
        <name>Co(2+)</name>
        <dbReference type="ChEBI" id="CHEBI:48828"/>
    </cofactor>
</comment>
<dbReference type="FunFam" id="3.40.630.10:FF:000015">
    <property type="entry name" value="Aminoacyl-histidine dipeptidase PepD"/>
    <property type="match status" value="1"/>
</dbReference>
<dbReference type="SUPFAM" id="SSF53187">
    <property type="entry name" value="Zn-dependent exopeptidases"/>
    <property type="match status" value="1"/>
</dbReference>
<protein>
    <recommendedName>
        <fullName evidence="13">Cytosol non-specific dipeptidase</fullName>
        <ecNumber evidence="10">3.4.13.18</ecNumber>
    </recommendedName>
    <alternativeName>
        <fullName evidence="16">Aminoacyl-histidine dipeptidase</fullName>
    </alternativeName>
    <alternativeName>
        <fullName evidence="15">Beta-alanyl-histidine dipeptidase</fullName>
    </alternativeName>
    <alternativeName>
        <fullName evidence="14">Carnosinase</fullName>
    </alternativeName>
    <alternativeName>
        <fullName evidence="11">Peptidase D</fullName>
    </alternativeName>
    <alternativeName>
        <fullName evidence="17">Xaa-His dipeptidase</fullName>
    </alternativeName>
</protein>
<organism evidence="18 19">
    <name type="scientific">Parvimonas micra</name>
    <dbReference type="NCBI Taxonomy" id="33033"/>
    <lineage>
        <taxon>Bacteria</taxon>
        <taxon>Bacillati</taxon>
        <taxon>Bacillota</taxon>
        <taxon>Tissierellia</taxon>
        <taxon>Tissierellales</taxon>
        <taxon>Peptoniphilaceae</taxon>
        <taxon>Parvimonas</taxon>
    </lineage>
</organism>
<evidence type="ECO:0000256" key="14">
    <source>
        <dbReference type="ARBA" id="ARBA00075285"/>
    </source>
</evidence>
<proteinExistence type="inferred from homology"/>
<dbReference type="GO" id="GO:0006508">
    <property type="term" value="P:proteolysis"/>
    <property type="evidence" value="ECO:0007669"/>
    <property type="project" value="UniProtKB-KW"/>
</dbReference>
<dbReference type="InterPro" id="IPR001160">
    <property type="entry name" value="Peptidase_M20C"/>
</dbReference>
<dbReference type="STRING" id="33033.NW74_05970"/>
<keyword evidence="4" id="KW-0479">Metal-binding</keyword>
<dbReference type="GO" id="GO:0005829">
    <property type="term" value="C:cytosol"/>
    <property type="evidence" value="ECO:0007669"/>
    <property type="project" value="TreeGrafter"/>
</dbReference>
<dbReference type="Proteomes" id="UP000031386">
    <property type="component" value="Chromosome"/>
</dbReference>
<dbReference type="PANTHER" id="PTHR43501">
    <property type="entry name" value="CYTOSOL NON-SPECIFIC DIPEPTIDASE"/>
    <property type="match status" value="1"/>
</dbReference>
<dbReference type="OrthoDB" id="9773892at2"/>
<evidence type="ECO:0000313" key="19">
    <source>
        <dbReference type="Proteomes" id="UP000031386"/>
    </source>
</evidence>
<dbReference type="RefSeq" id="WP_041954425.1">
    <property type="nucleotide sequence ID" value="NZ_CP009761.1"/>
</dbReference>
<evidence type="ECO:0000256" key="17">
    <source>
        <dbReference type="ARBA" id="ARBA00078074"/>
    </source>
</evidence>
<evidence type="ECO:0000256" key="8">
    <source>
        <dbReference type="ARBA" id="ARBA00023285"/>
    </source>
</evidence>
<reference evidence="18 19" key="1">
    <citation type="submission" date="2014-10" db="EMBL/GenBank/DDBJ databases">
        <title>Complete genome sequence of Parvimonas micra KCOM 1535 (= ChDC B708).</title>
        <authorList>
            <person name="Kook J.-K."/>
            <person name="Park S.-N."/>
            <person name="Lim Y.K."/>
            <person name="Roh H."/>
        </authorList>
    </citation>
    <scope>NUCLEOTIDE SEQUENCE [LARGE SCALE GENOMIC DNA]</scope>
    <source>
        <strain evidence="19">KCOM 1535 / ChDC B708</strain>
    </source>
</reference>
<evidence type="ECO:0000256" key="4">
    <source>
        <dbReference type="ARBA" id="ARBA00022723"/>
    </source>
</evidence>
<evidence type="ECO:0000256" key="12">
    <source>
        <dbReference type="ARBA" id="ARBA00061423"/>
    </source>
</evidence>
<evidence type="ECO:0000256" key="11">
    <source>
        <dbReference type="ARBA" id="ARBA00044252"/>
    </source>
</evidence>
<dbReference type="PIRSF" id="PIRSF016599">
    <property type="entry name" value="Xaa-His_dipept"/>
    <property type="match status" value="1"/>
</dbReference>
<evidence type="ECO:0000256" key="15">
    <source>
        <dbReference type="ARBA" id="ARBA00076004"/>
    </source>
</evidence>
<dbReference type="Gene3D" id="3.40.630.10">
    <property type="entry name" value="Zn peptidases"/>
    <property type="match status" value="2"/>
</dbReference>
<evidence type="ECO:0000256" key="7">
    <source>
        <dbReference type="ARBA" id="ARBA00023049"/>
    </source>
</evidence>
<evidence type="ECO:0000256" key="13">
    <source>
        <dbReference type="ARBA" id="ARBA00071271"/>
    </source>
</evidence>